<organism evidence="2 3">
    <name type="scientific">Aspergillus puulaauensis</name>
    <dbReference type="NCBI Taxonomy" id="1220207"/>
    <lineage>
        <taxon>Eukaryota</taxon>
        <taxon>Fungi</taxon>
        <taxon>Dikarya</taxon>
        <taxon>Ascomycota</taxon>
        <taxon>Pezizomycotina</taxon>
        <taxon>Eurotiomycetes</taxon>
        <taxon>Eurotiomycetidae</taxon>
        <taxon>Eurotiales</taxon>
        <taxon>Aspergillaceae</taxon>
        <taxon>Aspergillus</taxon>
    </lineage>
</organism>
<evidence type="ECO:0000313" key="2">
    <source>
        <dbReference type="EMBL" id="BCS23677.1"/>
    </source>
</evidence>
<gene>
    <name evidence="2" type="ORF">APUU_40121S</name>
</gene>
<dbReference type="AlphaFoldDB" id="A0A7R7XLF8"/>
<dbReference type="KEGG" id="apuu:APUU_40121S"/>
<accession>A0A7R7XLF8</accession>
<dbReference type="InterPro" id="IPR032710">
    <property type="entry name" value="NTF2-like_dom_sf"/>
</dbReference>
<dbReference type="Gene3D" id="3.10.450.50">
    <property type="match status" value="1"/>
</dbReference>
<dbReference type="EMBL" id="AP024446">
    <property type="protein sequence ID" value="BCS23677.1"/>
    <property type="molecule type" value="Genomic_DNA"/>
</dbReference>
<keyword evidence="3" id="KW-1185">Reference proteome</keyword>
<dbReference type="OrthoDB" id="3724021at2759"/>
<dbReference type="GeneID" id="64973682"/>
<protein>
    <recommendedName>
        <fullName evidence="1">SnoaL-like domain-containing protein</fullName>
    </recommendedName>
</protein>
<dbReference type="SUPFAM" id="SSF54427">
    <property type="entry name" value="NTF2-like"/>
    <property type="match status" value="1"/>
</dbReference>
<dbReference type="Pfam" id="PF13577">
    <property type="entry name" value="SnoaL_4"/>
    <property type="match status" value="1"/>
</dbReference>
<reference evidence="2" key="1">
    <citation type="submission" date="2021-01" db="EMBL/GenBank/DDBJ databases">
        <authorList>
            <consortium name="Aspergillus puulaauensis MK2 genome sequencing consortium"/>
            <person name="Kazuki M."/>
            <person name="Futagami T."/>
        </authorList>
    </citation>
    <scope>NUCLEOTIDE SEQUENCE</scope>
    <source>
        <strain evidence="2">MK2</strain>
    </source>
</reference>
<evidence type="ECO:0000313" key="3">
    <source>
        <dbReference type="Proteomes" id="UP000654913"/>
    </source>
</evidence>
<dbReference type="InterPro" id="IPR037401">
    <property type="entry name" value="SnoaL-like"/>
</dbReference>
<proteinExistence type="predicted"/>
<evidence type="ECO:0000259" key="1">
    <source>
        <dbReference type="Pfam" id="PF13577"/>
    </source>
</evidence>
<feature type="domain" description="SnoaL-like" evidence="1">
    <location>
        <begin position="3"/>
        <end position="127"/>
    </location>
</feature>
<sequence length="199" mass="22326">MDTIATETAIKSLLVRERYYRDTNQWEKLRSSYHPDASKTHIDITWYQGDIDGFVSGSRAMVTGGTGAIHSISPVEVHLSTNGDRAVTESTGSISIRFTYEGRGYDCVSLNRFISRLERESGQWKLLTLESIYERDSITPVLPESGNVTLPVPVEARESYKCISWVLSLKGFKIKQDLPGADDPASCERVMKEGLEWLS</sequence>
<name>A0A7R7XLF8_9EURO</name>
<dbReference type="RefSeq" id="XP_041555871.1">
    <property type="nucleotide sequence ID" value="XM_041703158.1"/>
</dbReference>
<dbReference type="Proteomes" id="UP000654913">
    <property type="component" value="Chromosome 4"/>
</dbReference>
<reference evidence="2" key="2">
    <citation type="submission" date="2021-02" db="EMBL/GenBank/DDBJ databases">
        <title>Aspergillus puulaauensis MK2 genome sequence.</title>
        <authorList>
            <person name="Futagami T."/>
            <person name="Mori K."/>
            <person name="Kadooka C."/>
            <person name="Tanaka T."/>
        </authorList>
    </citation>
    <scope>NUCLEOTIDE SEQUENCE</scope>
    <source>
        <strain evidence="2">MK2</strain>
    </source>
</reference>